<gene>
    <name evidence="2" type="ORF">PAXRUDRAFT_821795</name>
</gene>
<reference evidence="3" key="2">
    <citation type="submission" date="2015-01" db="EMBL/GenBank/DDBJ databases">
        <title>Evolutionary Origins and Diversification of the Mycorrhizal Mutualists.</title>
        <authorList>
            <consortium name="DOE Joint Genome Institute"/>
            <consortium name="Mycorrhizal Genomics Consortium"/>
            <person name="Kohler A."/>
            <person name="Kuo A."/>
            <person name="Nagy L.G."/>
            <person name="Floudas D."/>
            <person name="Copeland A."/>
            <person name="Barry K.W."/>
            <person name="Cichocki N."/>
            <person name="Veneault-Fourrey C."/>
            <person name="LaButti K."/>
            <person name="Lindquist E.A."/>
            <person name="Lipzen A."/>
            <person name="Lundell T."/>
            <person name="Morin E."/>
            <person name="Murat C."/>
            <person name="Riley R."/>
            <person name="Ohm R."/>
            <person name="Sun H."/>
            <person name="Tunlid A."/>
            <person name="Henrissat B."/>
            <person name="Grigoriev I.V."/>
            <person name="Hibbett D.S."/>
            <person name="Martin F."/>
        </authorList>
    </citation>
    <scope>NUCLEOTIDE SEQUENCE [LARGE SCALE GENOMIC DNA]</scope>
    <source>
        <strain evidence="3">Ve08.2h10</strain>
    </source>
</reference>
<accession>A0A0D0DN91</accession>
<name>A0A0D0DN91_9AGAM</name>
<evidence type="ECO:0000313" key="2">
    <source>
        <dbReference type="EMBL" id="KIL00338.1"/>
    </source>
</evidence>
<dbReference type="Proteomes" id="UP000054538">
    <property type="component" value="Unassembled WGS sequence"/>
</dbReference>
<evidence type="ECO:0000256" key="1">
    <source>
        <dbReference type="SAM" id="Phobius"/>
    </source>
</evidence>
<keyword evidence="3" id="KW-1185">Reference proteome</keyword>
<feature type="transmembrane region" description="Helical" evidence="1">
    <location>
        <begin position="396"/>
        <end position="416"/>
    </location>
</feature>
<reference evidence="2 3" key="1">
    <citation type="submission" date="2014-04" db="EMBL/GenBank/DDBJ databases">
        <authorList>
            <consortium name="DOE Joint Genome Institute"/>
            <person name="Kuo A."/>
            <person name="Kohler A."/>
            <person name="Jargeat P."/>
            <person name="Nagy L.G."/>
            <person name="Floudas D."/>
            <person name="Copeland A."/>
            <person name="Barry K.W."/>
            <person name="Cichocki N."/>
            <person name="Veneault-Fourrey C."/>
            <person name="LaButti K."/>
            <person name="Lindquist E.A."/>
            <person name="Lipzen A."/>
            <person name="Lundell T."/>
            <person name="Morin E."/>
            <person name="Murat C."/>
            <person name="Sun H."/>
            <person name="Tunlid A."/>
            <person name="Henrissat B."/>
            <person name="Grigoriev I.V."/>
            <person name="Hibbett D.S."/>
            <person name="Martin F."/>
            <person name="Nordberg H.P."/>
            <person name="Cantor M.N."/>
            <person name="Hua S.X."/>
        </authorList>
    </citation>
    <scope>NUCLEOTIDE SEQUENCE [LARGE SCALE GENOMIC DNA]</scope>
    <source>
        <strain evidence="2 3">Ve08.2h10</strain>
    </source>
</reference>
<keyword evidence="1" id="KW-0472">Membrane</keyword>
<keyword evidence="1" id="KW-1133">Transmembrane helix</keyword>
<protein>
    <submittedName>
        <fullName evidence="2">Uncharacterized protein</fullName>
    </submittedName>
</protein>
<dbReference type="AlphaFoldDB" id="A0A0D0DN91"/>
<organism evidence="2 3">
    <name type="scientific">Paxillus rubicundulus Ve08.2h10</name>
    <dbReference type="NCBI Taxonomy" id="930991"/>
    <lineage>
        <taxon>Eukaryota</taxon>
        <taxon>Fungi</taxon>
        <taxon>Dikarya</taxon>
        <taxon>Basidiomycota</taxon>
        <taxon>Agaricomycotina</taxon>
        <taxon>Agaricomycetes</taxon>
        <taxon>Agaricomycetidae</taxon>
        <taxon>Boletales</taxon>
        <taxon>Paxilineae</taxon>
        <taxon>Paxillaceae</taxon>
        <taxon>Paxillus</taxon>
    </lineage>
</organism>
<sequence length="450" mass="50867">MGPAPRASSSSALEWRRFVHPEGQPYSVLNNEEFAVVTEANLEDAEAEQSILDYVKLVQKELQYHHIKVPPRSELFLELGDDRTQCNYYFVDHAAKKLFWLEELTTESLDISAAMSHPHLDSALERLYWVHLEFFPMHHESYQEEFSQIVQDLCNVISHGQADRLTSRTSTFPYTADTCKQFLKLLSRKRGERVDGYTLCYASRLAGAIANQRFITFYGQESAQLDRLQEMYPNDTLEHKWLSTPANFVLWGIPRYYSTLLEDVYVNEQVYADQWTNFISLCLADWTGSLSWTFPVLVASILLASVRGGTMSMAIPAVFSSTISIASGSCLHLRHLSLADTSASIGANYLRTAKSDTFGFLPSAVVFSLPRAGYMWSVGFLIAQFLFIASRSINKLFALVAASVLAILLVFILWVISPEEMGVAPLFRNFASSCFPHMHAVDRPEEELMA</sequence>
<proteinExistence type="predicted"/>
<keyword evidence="1" id="KW-0812">Transmembrane</keyword>
<evidence type="ECO:0000313" key="3">
    <source>
        <dbReference type="Proteomes" id="UP000054538"/>
    </source>
</evidence>
<dbReference type="EMBL" id="KN824836">
    <property type="protein sequence ID" value="KIL00338.1"/>
    <property type="molecule type" value="Genomic_DNA"/>
</dbReference>
<dbReference type="InParanoid" id="A0A0D0DN91"/>
<dbReference type="OrthoDB" id="2674421at2759"/>
<dbReference type="HOGENOM" id="CLU_015091_3_2_1"/>
<feature type="transmembrane region" description="Helical" evidence="1">
    <location>
        <begin position="372"/>
        <end position="389"/>
    </location>
</feature>